<protein>
    <submittedName>
        <fullName evidence="2">Putative membrane protein</fullName>
    </submittedName>
</protein>
<dbReference type="STRING" id="715226.ABI_19910"/>
<dbReference type="RefSeq" id="WP_006272750.1">
    <property type="nucleotide sequence ID" value="NZ_GL883077.1"/>
</dbReference>
<keyword evidence="1" id="KW-0812">Transmembrane</keyword>
<evidence type="ECO:0000313" key="3">
    <source>
        <dbReference type="Proteomes" id="UP000006512"/>
    </source>
</evidence>
<dbReference type="EMBL" id="GL883077">
    <property type="protein sequence ID" value="EGF93551.1"/>
    <property type="molecule type" value="Genomic_DNA"/>
</dbReference>
<keyword evidence="1" id="KW-0472">Membrane</keyword>
<keyword evidence="3" id="KW-1185">Reference proteome</keyword>
<feature type="transmembrane region" description="Helical" evidence="1">
    <location>
        <begin position="138"/>
        <end position="163"/>
    </location>
</feature>
<dbReference type="Proteomes" id="UP000006512">
    <property type="component" value="Unassembled WGS sequence"/>
</dbReference>
<name>F4QLX9_9CAUL</name>
<accession>F4QLX9</accession>
<sequence>MRLDFSAPFSRFFDLLGKNFALFAGLGLVGVILPALAVSYGLFFQTGFGVYDWTENASNLAPDAWFWLAGGSVFIWFLKMINLSMVTEVAILRAVGKKADLGAAISGALRNIIPIILISIVCGLLVMGGLILLIVPGIIWAIATCVAVPAYVGERGIGIMGAINRSFELTRNNRWTLFAVFLVVLVLFFLVAGVFGMIGAVAMLGGGAVGTDPASASVLSIVQIVNIVFEASLEILSNVFVAALYVCLREVPGKQNPSQAASVFE</sequence>
<feature type="transmembrane region" description="Helical" evidence="1">
    <location>
        <begin position="64"/>
        <end position="91"/>
    </location>
</feature>
<dbReference type="OrthoDB" id="7172560at2"/>
<dbReference type="AlphaFoldDB" id="F4QLX9"/>
<evidence type="ECO:0000313" key="2">
    <source>
        <dbReference type="EMBL" id="EGF93551.1"/>
    </source>
</evidence>
<proteinExistence type="predicted"/>
<evidence type="ECO:0000256" key="1">
    <source>
        <dbReference type="SAM" id="Phobius"/>
    </source>
</evidence>
<dbReference type="eggNOG" id="ENOG50331UM">
    <property type="taxonomic scope" value="Bacteria"/>
</dbReference>
<feature type="transmembrane region" description="Helical" evidence="1">
    <location>
        <begin position="175"/>
        <end position="204"/>
    </location>
</feature>
<organism evidence="2 3">
    <name type="scientific">Asticcacaulis biprosthecium C19</name>
    <dbReference type="NCBI Taxonomy" id="715226"/>
    <lineage>
        <taxon>Bacteria</taxon>
        <taxon>Pseudomonadati</taxon>
        <taxon>Pseudomonadota</taxon>
        <taxon>Alphaproteobacteria</taxon>
        <taxon>Caulobacterales</taxon>
        <taxon>Caulobacteraceae</taxon>
        <taxon>Asticcacaulis</taxon>
    </lineage>
</organism>
<gene>
    <name evidence="2" type="ORF">ABI_19910</name>
</gene>
<keyword evidence="1" id="KW-1133">Transmembrane helix</keyword>
<reference evidence="3" key="1">
    <citation type="submission" date="2011-03" db="EMBL/GenBank/DDBJ databases">
        <title>Draft genome sequence of Brevundimonas diminuta.</title>
        <authorList>
            <person name="Brown P.J.B."/>
            <person name="Buechlein A."/>
            <person name="Hemmerich C."/>
            <person name="Brun Y.V."/>
        </authorList>
    </citation>
    <scope>NUCLEOTIDE SEQUENCE [LARGE SCALE GENOMIC DNA]</scope>
    <source>
        <strain evidence="3">C19</strain>
    </source>
</reference>
<feature type="transmembrane region" description="Helical" evidence="1">
    <location>
        <begin position="224"/>
        <end position="248"/>
    </location>
</feature>
<dbReference type="HOGENOM" id="CLU_075256_0_0_5"/>
<feature type="transmembrane region" description="Helical" evidence="1">
    <location>
        <begin position="112"/>
        <end position="132"/>
    </location>
</feature>
<feature type="transmembrane region" description="Helical" evidence="1">
    <location>
        <begin position="20"/>
        <end position="44"/>
    </location>
</feature>